<organism evidence="1 2">
    <name type="scientific">Candidatus Fervidibacter sacchari</name>
    <dbReference type="NCBI Taxonomy" id="1448929"/>
    <lineage>
        <taxon>Bacteria</taxon>
        <taxon>Candidatus Fervidibacterota</taxon>
        <taxon>Candidatus Fervidibacter</taxon>
    </lineage>
</organism>
<dbReference type="RefSeq" id="WP_259101457.1">
    <property type="nucleotide sequence ID" value="NZ_CP130454.1"/>
</dbReference>
<evidence type="ECO:0000313" key="1">
    <source>
        <dbReference type="EMBL" id="MCS3920954.1"/>
    </source>
</evidence>
<dbReference type="EMBL" id="JANUCP010000008">
    <property type="protein sequence ID" value="MCS3920954.1"/>
    <property type="molecule type" value="Genomic_DNA"/>
</dbReference>
<sequence length="650" mass="70250">MPNATVKAYIWSLDLDLSKPVATTNTDGNGHYTLLLSSEASGKDIVVIVEKQVQGGTIRLSTIAPDVPPEGKTGVDIDAATTLAAEQIAKFAKDNQINDLSPTGIATIVNEVHKLLENVPMLNLIVGALGSPLPQNFGEGLQGLLQETVQNIVQNQEGNLKPATGNVANAKSIVQMLRDFGLTLKGIGDNEVLVIQKAIEEQQKVISDEIRVTEAFSKRMDFPLRVIDALEGNPPGAYEEVSYQNLVRVGDIDNKTWKVTSKFGDTQGMVLTITAPKPMDAFDISPEDGTYTLKVRKENDPSVQYDGEIRFSTNAQGIPTAINLNITIRDSDLSKPISFKGSVSGTVVPGSTQELPQYSKLSFSGTLSSQFGTAKVEKLEVTMTKIGEEQEPQVITLTNLQITTQTSKPASLTINGRIEFEQTPQSWFQQGWEEDVKPKSGSISTTLQGSGITVKLSNAHISDFVLDEGDALPRKLEGQLVYTSPSLTFQGTANLFYEGLGATAPSEQVKLNFTLNGDWKPSVGSPLNVSVKLESTPQTLSMNVSLKYGEQKLEGALVGNWEYVGDEAEIKRATLNLTHSPSNFKVEVTFQEGQPITGTIKTPQGQKVADIGEAENLGLPDLGSALIVKYTDGTFETLESVLPHSRLSRK</sequence>
<accession>A0ABT2ESL5</accession>
<reference evidence="1 2" key="1">
    <citation type="submission" date="2022-08" db="EMBL/GenBank/DDBJ databases">
        <title>Bacterial and archaeal communities from various locations to study Microbial Dark Matter (Phase II).</title>
        <authorList>
            <person name="Stepanauskas R."/>
        </authorList>
    </citation>
    <scope>NUCLEOTIDE SEQUENCE [LARGE SCALE GENOMIC DNA]</scope>
    <source>
        <strain evidence="1 2">PD1</strain>
    </source>
</reference>
<evidence type="ECO:0000313" key="2">
    <source>
        <dbReference type="Proteomes" id="UP001204798"/>
    </source>
</evidence>
<proteinExistence type="predicted"/>
<dbReference type="Proteomes" id="UP001204798">
    <property type="component" value="Unassembled WGS sequence"/>
</dbReference>
<comment type="caution">
    <text evidence="1">The sequence shown here is derived from an EMBL/GenBank/DDBJ whole genome shotgun (WGS) entry which is preliminary data.</text>
</comment>
<name>A0ABT2ESL5_9BACT</name>
<gene>
    <name evidence="1" type="ORF">M2350_003395</name>
</gene>
<keyword evidence="2" id="KW-1185">Reference proteome</keyword>
<protein>
    <submittedName>
        <fullName evidence="1">Uncharacterized protein</fullName>
    </submittedName>
</protein>